<dbReference type="Proteomes" id="UP001221757">
    <property type="component" value="Unassembled WGS sequence"/>
</dbReference>
<organism evidence="1 2">
    <name type="scientific">Mycena rosella</name>
    <name type="common">Pink bonnet</name>
    <name type="synonym">Agaricus rosellus</name>
    <dbReference type="NCBI Taxonomy" id="1033263"/>
    <lineage>
        <taxon>Eukaryota</taxon>
        <taxon>Fungi</taxon>
        <taxon>Dikarya</taxon>
        <taxon>Basidiomycota</taxon>
        <taxon>Agaricomycotina</taxon>
        <taxon>Agaricomycetes</taxon>
        <taxon>Agaricomycetidae</taxon>
        <taxon>Agaricales</taxon>
        <taxon>Marasmiineae</taxon>
        <taxon>Mycenaceae</taxon>
        <taxon>Mycena</taxon>
    </lineage>
</organism>
<dbReference type="EMBL" id="JARKIE010000133">
    <property type="protein sequence ID" value="KAJ7678629.1"/>
    <property type="molecule type" value="Genomic_DNA"/>
</dbReference>
<keyword evidence="2" id="KW-1185">Reference proteome</keyword>
<evidence type="ECO:0000313" key="1">
    <source>
        <dbReference type="EMBL" id="KAJ7678629.1"/>
    </source>
</evidence>
<evidence type="ECO:0000313" key="2">
    <source>
        <dbReference type="Proteomes" id="UP001221757"/>
    </source>
</evidence>
<proteinExistence type="predicted"/>
<gene>
    <name evidence="1" type="ORF">B0H17DRAFT_1139319</name>
</gene>
<protein>
    <submittedName>
        <fullName evidence="1">Uncharacterized protein</fullName>
    </submittedName>
</protein>
<dbReference type="AlphaFoldDB" id="A0AAD7GD86"/>
<name>A0AAD7GD86_MYCRO</name>
<reference evidence="1" key="1">
    <citation type="submission" date="2023-03" db="EMBL/GenBank/DDBJ databases">
        <title>Massive genome expansion in bonnet fungi (Mycena s.s.) driven by repeated elements and novel gene families across ecological guilds.</title>
        <authorList>
            <consortium name="Lawrence Berkeley National Laboratory"/>
            <person name="Harder C.B."/>
            <person name="Miyauchi S."/>
            <person name="Viragh M."/>
            <person name="Kuo A."/>
            <person name="Thoen E."/>
            <person name="Andreopoulos B."/>
            <person name="Lu D."/>
            <person name="Skrede I."/>
            <person name="Drula E."/>
            <person name="Henrissat B."/>
            <person name="Morin E."/>
            <person name="Kohler A."/>
            <person name="Barry K."/>
            <person name="LaButti K."/>
            <person name="Morin E."/>
            <person name="Salamov A."/>
            <person name="Lipzen A."/>
            <person name="Mereny Z."/>
            <person name="Hegedus B."/>
            <person name="Baldrian P."/>
            <person name="Stursova M."/>
            <person name="Weitz H."/>
            <person name="Taylor A."/>
            <person name="Grigoriev I.V."/>
            <person name="Nagy L.G."/>
            <person name="Martin F."/>
            <person name="Kauserud H."/>
        </authorList>
    </citation>
    <scope>NUCLEOTIDE SEQUENCE</scope>
    <source>
        <strain evidence="1">CBHHK067</strain>
    </source>
</reference>
<comment type="caution">
    <text evidence="1">The sequence shown here is derived from an EMBL/GenBank/DDBJ whole genome shotgun (WGS) entry which is preliminary data.</text>
</comment>
<sequence length="284" mass="31172">MCSCLNPHLTEFNYNEDGTEVQCKICGGQWMQAKSAVKHLGATDHLKTVKIAQEGRIRQQELANERHADSATSNLRDIPLTTHLIASASSSSRARSGAEAEMWADFANGAEFSAGDDVDEAHGQRERLREGVDSFGFWNPEAVARGLGFGDGDVESQILAEDEEEDFLAEIMRNAGFEEPEPEDIQSSGEPSQSSIPNSEWFPYPSKMMFLLDTLDNLPCLRISGSLMRVFLNPSEPNVVFPQFLARLGPTTRKLIHVYPEVPKDAGQTVAVDTAETLAAGRAK</sequence>
<accession>A0AAD7GD86</accession>